<name>A0ACC0KUL1_CHOFU</name>
<reference evidence="1 2" key="1">
    <citation type="journal article" date="2022" name="Genome Biol. Evol.">
        <title>The Spruce Budworm Genome: Reconstructing the Evolutionary History of Antifreeze Proteins.</title>
        <authorList>
            <person name="Beliveau C."/>
            <person name="Gagne P."/>
            <person name="Picq S."/>
            <person name="Vernygora O."/>
            <person name="Keeling C.I."/>
            <person name="Pinkney K."/>
            <person name="Doucet D."/>
            <person name="Wen F."/>
            <person name="Johnston J.S."/>
            <person name="Maaroufi H."/>
            <person name="Boyle B."/>
            <person name="Laroche J."/>
            <person name="Dewar K."/>
            <person name="Juretic N."/>
            <person name="Blackburn G."/>
            <person name="Nisole A."/>
            <person name="Brunet B."/>
            <person name="Brandao M."/>
            <person name="Lumley L."/>
            <person name="Duan J."/>
            <person name="Quan G."/>
            <person name="Lucarotti C.J."/>
            <person name="Roe A.D."/>
            <person name="Sperling F.A.H."/>
            <person name="Levesque R.C."/>
            <person name="Cusson M."/>
        </authorList>
    </citation>
    <scope>NUCLEOTIDE SEQUENCE [LARGE SCALE GENOMIC DNA]</scope>
    <source>
        <strain evidence="1">Glfc:IPQL:Cfum</strain>
    </source>
</reference>
<gene>
    <name evidence="1" type="ORF">MSG28_001582</name>
</gene>
<dbReference type="EMBL" id="CM046102">
    <property type="protein sequence ID" value="KAI8440193.1"/>
    <property type="molecule type" value="Genomic_DNA"/>
</dbReference>
<dbReference type="Proteomes" id="UP001064048">
    <property type="component" value="Chromosome 2"/>
</dbReference>
<evidence type="ECO:0000313" key="2">
    <source>
        <dbReference type="Proteomes" id="UP001064048"/>
    </source>
</evidence>
<evidence type="ECO:0000313" key="1">
    <source>
        <dbReference type="EMBL" id="KAI8440193.1"/>
    </source>
</evidence>
<keyword evidence="2" id="KW-1185">Reference proteome</keyword>
<proteinExistence type="predicted"/>
<organism evidence="1 2">
    <name type="scientific">Choristoneura fumiferana</name>
    <name type="common">Spruce budworm moth</name>
    <name type="synonym">Archips fumiferana</name>
    <dbReference type="NCBI Taxonomy" id="7141"/>
    <lineage>
        <taxon>Eukaryota</taxon>
        <taxon>Metazoa</taxon>
        <taxon>Ecdysozoa</taxon>
        <taxon>Arthropoda</taxon>
        <taxon>Hexapoda</taxon>
        <taxon>Insecta</taxon>
        <taxon>Pterygota</taxon>
        <taxon>Neoptera</taxon>
        <taxon>Endopterygota</taxon>
        <taxon>Lepidoptera</taxon>
        <taxon>Glossata</taxon>
        <taxon>Ditrysia</taxon>
        <taxon>Tortricoidea</taxon>
        <taxon>Tortricidae</taxon>
        <taxon>Tortricinae</taxon>
        <taxon>Choristoneura</taxon>
    </lineage>
</organism>
<sequence>MLRNILIDYDSATEVSPYEYMRVYIDKCPVDTDDTKLAWIAETFLGIQKHRQILKDIASRLSEELVEEDQDYFMILFHAIIFQIDPKDLSLLYKCIFNTSKTLLSTFSNFLSNNEVLAFISQAAQSYYDTNFITEKIITPLFEWQPYISEMAHSYAEYIKKMESRKTKPPTVPIQPNVLSRKAKDVQPVAGHGSHASLPLTPPNSVQQKSKRMLTKSVIDEKLKKSYEKNKQKAAHLLNDVKNKEFRYAQTKSEGFFKKISSIKNEMEYAAKPVKFERKNVNINVSQPVKETATTIKRVNKRIQQAEQEEVKWLTNAIQCRNTAKIEELQEFDRQERERERLLDIEKKHLMGQISYEEALLAKKKLIDENKKKHEEFLKERETWNEDIEKWRKNQMEKNRKYIEKLSLTELSVLEAKHCLSVKNRENAEKFKQDNQTLLAKAMKAKQEELEYRIKMIKEIKILAAIAKKARVPKIIDLTETSGLGLLCEMSIAELQERMNAMKIGLNEELERKKNMIKEEKTAAKHELEETKNSIQTYMNEKATARKQKKSNSPVNKASSKEIDDLKKVLQEKRKLRMKLSNC</sequence>
<comment type="caution">
    <text evidence="1">The sequence shown here is derived from an EMBL/GenBank/DDBJ whole genome shotgun (WGS) entry which is preliminary data.</text>
</comment>
<protein>
    <submittedName>
        <fullName evidence="1">Uncharacterized protein</fullName>
    </submittedName>
</protein>
<accession>A0ACC0KUL1</accession>